<sequence>MSIFYDLKEQSKFSDVGTLTNTKKLLFLKKPIHLIISSSHIFFKN</sequence>
<comment type="caution">
    <text evidence="1">The sequence shown here is derived from an EMBL/GenBank/DDBJ whole genome shotgun (WGS) entry which is preliminary data.</text>
</comment>
<evidence type="ECO:0000313" key="1">
    <source>
        <dbReference type="EMBL" id="EMO04673.1"/>
    </source>
</evidence>
<reference evidence="1 2" key="1">
    <citation type="submission" date="2013-01" db="EMBL/GenBank/DDBJ databases">
        <authorList>
            <person name="Harkins D.M."/>
            <person name="Durkin A.S."/>
            <person name="Brinkac L.M."/>
            <person name="Haft D.H."/>
            <person name="Selengut J.D."/>
            <person name="Sanka R."/>
            <person name="DePew J."/>
            <person name="Purushe J."/>
            <person name="Picardeau M."/>
            <person name="Werts C."/>
            <person name="Goarant C."/>
            <person name="Vinetz J.M."/>
            <person name="Sutton G.G."/>
            <person name="Nierman W.C."/>
            <person name="Fouts D.E."/>
        </authorList>
    </citation>
    <scope>NUCLEOTIDE SEQUENCE [LARGE SCALE GENOMIC DNA]</scope>
    <source>
        <strain evidence="1 2">Verdun HP</strain>
    </source>
</reference>
<gene>
    <name evidence="1" type="ORF">LEP1GSC116_1815</name>
</gene>
<dbReference type="EMBL" id="AHNZ02000601">
    <property type="protein sequence ID" value="EMO04673.1"/>
    <property type="molecule type" value="Genomic_DNA"/>
</dbReference>
<dbReference type="AlphaFoldDB" id="M6RV21"/>
<dbReference type="Proteomes" id="UP000012092">
    <property type="component" value="Unassembled WGS sequence"/>
</dbReference>
<proteinExistence type="predicted"/>
<name>M6RV21_LEPIR</name>
<accession>M6RV21</accession>
<organism evidence="1 2">
    <name type="scientific">Leptospira interrogans serovar Icterohaemorrhagiae str. Verdun HP</name>
    <dbReference type="NCBI Taxonomy" id="1049910"/>
    <lineage>
        <taxon>Bacteria</taxon>
        <taxon>Pseudomonadati</taxon>
        <taxon>Spirochaetota</taxon>
        <taxon>Spirochaetia</taxon>
        <taxon>Leptospirales</taxon>
        <taxon>Leptospiraceae</taxon>
        <taxon>Leptospira</taxon>
    </lineage>
</organism>
<evidence type="ECO:0000313" key="2">
    <source>
        <dbReference type="Proteomes" id="UP000012092"/>
    </source>
</evidence>
<protein>
    <submittedName>
        <fullName evidence="1">Uncharacterized protein</fullName>
    </submittedName>
</protein>